<evidence type="ECO:0000313" key="3">
    <source>
        <dbReference type="Proteomes" id="UP000054047"/>
    </source>
</evidence>
<sequence>MVRGVLEYLYLGNKPFARSIEEGVDVYAFLEFQYFNYPHTANNSLVVVVTCLLYVQYSRVFLRYSRVGGGLSWAQKSFFIQCSSICTANLIAALIYVYMQFFKTPSYFVLIGHMCWQLGHGEST</sequence>
<proteinExistence type="predicted"/>
<keyword evidence="1" id="KW-0472">Membrane</keyword>
<dbReference type="Proteomes" id="UP000054047">
    <property type="component" value="Unassembled WGS sequence"/>
</dbReference>
<dbReference type="Pfam" id="PF10321">
    <property type="entry name" value="7TM_GPCR_Srt"/>
    <property type="match status" value="1"/>
</dbReference>
<keyword evidence="1" id="KW-0812">Transmembrane</keyword>
<dbReference type="PANTHER" id="PTHR23021:SF11">
    <property type="entry name" value="SERPENTINE RECEPTOR, CLASS T"/>
    <property type="match status" value="1"/>
</dbReference>
<evidence type="ECO:0000256" key="1">
    <source>
        <dbReference type="SAM" id="Phobius"/>
    </source>
</evidence>
<dbReference type="AlphaFoldDB" id="A0A0C2DCS4"/>
<dbReference type="InterPro" id="IPR019425">
    <property type="entry name" value="7TM_GPCR_serpentine_rcpt_Srt"/>
</dbReference>
<protein>
    <submittedName>
        <fullName evidence="2">Uncharacterized protein</fullName>
    </submittedName>
</protein>
<accession>A0A0C2DCS4</accession>
<organism evidence="2 3">
    <name type="scientific">Ancylostoma duodenale</name>
    <dbReference type="NCBI Taxonomy" id="51022"/>
    <lineage>
        <taxon>Eukaryota</taxon>
        <taxon>Metazoa</taxon>
        <taxon>Ecdysozoa</taxon>
        <taxon>Nematoda</taxon>
        <taxon>Chromadorea</taxon>
        <taxon>Rhabditida</taxon>
        <taxon>Rhabditina</taxon>
        <taxon>Rhabditomorpha</taxon>
        <taxon>Strongyloidea</taxon>
        <taxon>Ancylostomatidae</taxon>
        <taxon>Ancylostomatinae</taxon>
        <taxon>Ancylostoma</taxon>
    </lineage>
</organism>
<gene>
    <name evidence="2" type="ORF">ANCDUO_02000</name>
</gene>
<dbReference type="OrthoDB" id="5873245at2759"/>
<dbReference type="EMBL" id="KN726607">
    <property type="protein sequence ID" value="KIH67668.1"/>
    <property type="molecule type" value="Genomic_DNA"/>
</dbReference>
<keyword evidence="3" id="KW-1185">Reference proteome</keyword>
<reference evidence="2 3" key="1">
    <citation type="submission" date="2013-12" db="EMBL/GenBank/DDBJ databases">
        <title>Draft genome of the parsitic nematode Ancylostoma duodenale.</title>
        <authorList>
            <person name="Mitreva M."/>
        </authorList>
    </citation>
    <scope>NUCLEOTIDE SEQUENCE [LARGE SCALE GENOMIC DNA]</scope>
    <source>
        <strain evidence="2 3">Zhejiang</strain>
    </source>
</reference>
<feature type="transmembrane region" description="Helical" evidence="1">
    <location>
        <begin position="40"/>
        <end position="57"/>
    </location>
</feature>
<feature type="transmembrane region" description="Helical" evidence="1">
    <location>
        <begin position="78"/>
        <end position="99"/>
    </location>
</feature>
<keyword evidence="1" id="KW-1133">Transmembrane helix</keyword>
<name>A0A0C2DCS4_9BILA</name>
<evidence type="ECO:0000313" key="2">
    <source>
        <dbReference type="EMBL" id="KIH67668.1"/>
    </source>
</evidence>
<dbReference type="PANTHER" id="PTHR23021">
    <property type="entry name" value="SERPENTINE RECEPTOR, CLASS T"/>
    <property type="match status" value="1"/>
</dbReference>